<dbReference type="EMBL" id="BPLF01000003">
    <property type="protein sequence ID" value="GIX63979.1"/>
    <property type="molecule type" value="Genomic_DNA"/>
</dbReference>
<dbReference type="SUPFAM" id="SSF47113">
    <property type="entry name" value="Histone-fold"/>
    <property type="match status" value="1"/>
</dbReference>
<dbReference type="InterPro" id="IPR036910">
    <property type="entry name" value="HMG_box_dom_sf"/>
</dbReference>
<sequence>MSASAQPSTTGFRLFYDEVLESVRADLRGRLGVETINVADITREVGRLWKECPRQEEYRQKAAELRKSQPGGDTHAPAAAEDSIIPPNRIRRVLNLDKGAPRMTKDAVRTLSQATFYFISQLAGDVHNYIVDTESSYPVKPEHIWGMVNNPLYLKYRFLMWSEKQLTGPAATHTSAESAGTMDVMDGTADADLPSSGDEQPTEAAQEPPKPAPPTRKPATKKPAKKLSESILNYFGVNKAS</sequence>
<keyword evidence="3" id="KW-0689">Ribosomal protein</keyword>
<dbReference type="InterPro" id="IPR003958">
    <property type="entry name" value="CBFA_NFYB_domain"/>
</dbReference>
<dbReference type="AlphaFoldDB" id="A0AAV4LW20"/>
<gene>
    <name evidence="3" type="ORF">BcabD6B2_34140</name>
</gene>
<dbReference type="Proteomes" id="UP001497744">
    <property type="component" value="Unassembled WGS sequence"/>
</dbReference>
<evidence type="ECO:0000259" key="2">
    <source>
        <dbReference type="Pfam" id="PF00808"/>
    </source>
</evidence>
<dbReference type="Gene3D" id="1.10.30.10">
    <property type="entry name" value="High mobility group box domain"/>
    <property type="match status" value="1"/>
</dbReference>
<dbReference type="GeneID" id="94195460"/>
<dbReference type="InterPro" id="IPR009072">
    <property type="entry name" value="Histone-fold"/>
</dbReference>
<proteinExistence type="predicted"/>
<reference evidence="3 4" key="1">
    <citation type="submission" date="2021-06" db="EMBL/GenBank/DDBJ databases">
        <title>Genome sequence of Babesia caballi.</title>
        <authorList>
            <person name="Yamagishi J."/>
            <person name="Kidaka T."/>
            <person name="Ochi A."/>
        </authorList>
    </citation>
    <scope>NUCLEOTIDE SEQUENCE [LARGE SCALE GENOMIC DNA]</scope>
    <source>
        <strain evidence="3">USDA-D6B2</strain>
    </source>
</reference>
<dbReference type="Pfam" id="PF00808">
    <property type="entry name" value="CBFD_NFYB_HMF"/>
    <property type="match status" value="1"/>
</dbReference>
<accession>A0AAV4LW20</accession>
<dbReference type="SUPFAM" id="SSF47095">
    <property type="entry name" value="HMG-box"/>
    <property type="match status" value="1"/>
</dbReference>
<comment type="caution">
    <text evidence="3">The sequence shown here is derived from an EMBL/GenBank/DDBJ whole genome shotgun (WGS) entry which is preliminary data.</text>
</comment>
<protein>
    <submittedName>
        <fullName evidence="3">40S ribosomal protein S13-1</fullName>
    </submittedName>
</protein>
<feature type="region of interest" description="Disordered" evidence="1">
    <location>
        <begin position="63"/>
        <end position="82"/>
    </location>
</feature>
<organism evidence="3 4">
    <name type="scientific">Babesia caballi</name>
    <dbReference type="NCBI Taxonomy" id="5871"/>
    <lineage>
        <taxon>Eukaryota</taxon>
        <taxon>Sar</taxon>
        <taxon>Alveolata</taxon>
        <taxon>Apicomplexa</taxon>
        <taxon>Aconoidasida</taxon>
        <taxon>Piroplasmida</taxon>
        <taxon>Babesiidae</taxon>
        <taxon>Babesia</taxon>
    </lineage>
</organism>
<dbReference type="GO" id="GO:0005840">
    <property type="term" value="C:ribosome"/>
    <property type="evidence" value="ECO:0007669"/>
    <property type="project" value="UniProtKB-KW"/>
</dbReference>
<evidence type="ECO:0000313" key="4">
    <source>
        <dbReference type="Proteomes" id="UP001497744"/>
    </source>
</evidence>
<dbReference type="RefSeq" id="XP_067716048.1">
    <property type="nucleotide sequence ID" value="XM_067859947.1"/>
</dbReference>
<evidence type="ECO:0000256" key="1">
    <source>
        <dbReference type="SAM" id="MobiDB-lite"/>
    </source>
</evidence>
<keyword evidence="3" id="KW-0687">Ribonucleoprotein</keyword>
<feature type="region of interest" description="Disordered" evidence="1">
    <location>
        <begin position="184"/>
        <end position="227"/>
    </location>
</feature>
<dbReference type="GO" id="GO:0046982">
    <property type="term" value="F:protein heterodimerization activity"/>
    <property type="evidence" value="ECO:0007669"/>
    <property type="project" value="InterPro"/>
</dbReference>
<name>A0AAV4LW20_BABCB</name>
<feature type="domain" description="Transcription factor CBF/NF-Y/archaeal histone" evidence="2">
    <location>
        <begin position="85"/>
        <end position="145"/>
    </location>
</feature>
<evidence type="ECO:0000313" key="3">
    <source>
        <dbReference type="EMBL" id="GIX63979.1"/>
    </source>
</evidence>
<keyword evidence="4" id="KW-1185">Reference proteome</keyword>